<name>A0A8J4H004_9BACL</name>
<keyword evidence="1" id="KW-0812">Transmembrane</keyword>
<reference evidence="2" key="1">
    <citation type="submission" date="2021-04" db="EMBL/GenBank/DDBJ databases">
        <title>Draft genome sequence of Xylanibacillus composti strain K13.</title>
        <authorList>
            <person name="Uke A."/>
            <person name="Chhe C."/>
            <person name="Baramee S."/>
            <person name="Kosugi A."/>
        </authorList>
    </citation>
    <scope>NUCLEOTIDE SEQUENCE</scope>
    <source>
        <strain evidence="2">K13</strain>
    </source>
</reference>
<keyword evidence="1" id="KW-0472">Membrane</keyword>
<dbReference type="AlphaFoldDB" id="A0A8J4H004"/>
<organism evidence="2 3">
    <name type="scientific">Xylanibacillus composti</name>
    <dbReference type="NCBI Taxonomy" id="1572762"/>
    <lineage>
        <taxon>Bacteria</taxon>
        <taxon>Bacillati</taxon>
        <taxon>Bacillota</taxon>
        <taxon>Bacilli</taxon>
        <taxon>Bacillales</taxon>
        <taxon>Paenibacillaceae</taxon>
        <taxon>Xylanibacillus</taxon>
    </lineage>
</organism>
<feature type="transmembrane region" description="Helical" evidence="1">
    <location>
        <begin position="6"/>
        <end position="23"/>
    </location>
</feature>
<gene>
    <name evidence="2" type="ORF">XYCOK13_11960</name>
</gene>
<evidence type="ECO:0008006" key="4">
    <source>
        <dbReference type="Google" id="ProtNLM"/>
    </source>
</evidence>
<sequence length="174" mass="18806">MNCIPSVSSFVIYASAMLSRLVVDEYRNRTIAVLFMYPINRKKLLLSKLLIVCGLTFMFIIVSTVLVSAGFHFVNERGVLAPGPLTADIIAKQSLQLVVNAVSSAGLALIPLLFGFRKKSVPTTIISSILIVTLLYAGNNGESLGTIIAIPIALGLIGVSISYMPIRRVEHDDL</sequence>
<accession>A0A8J4H004</accession>
<evidence type="ECO:0000313" key="2">
    <source>
        <dbReference type="EMBL" id="GIQ68372.1"/>
    </source>
</evidence>
<dbReference type="EMBL" id="BOVK01000015">
    <property type="protein sequence ID" value="GIQ68372.1"/>
    <property type="molecule type" value="Genomic_DNA"/>
</dbReference>
<proteinExistence type="predicted"/>
<evidence type="ECO:0000313" key="3">
    <source>
        <dbReference type="Proteomes" id="UP000677918"/>
    </source>
</evidence>
<comment type="caution">
    <text evidence="2">The sequence shown here is derived from an EMBL/GenBank/DDBJ whole genome shotgun (WGS) entry which is preliminary data.</text>
</comment>
<feature type="transmembrane region" description="Helical" evidence="1">
    <location>
        <begin position="144"/>
        <end position="166"/>
    </location>
</feature>
<protein>
    <recommendedName>
        <fullName evidence="4">ABC transporter permease</fullName>
    </recommendedName>
</protein>
<feature type="transmembrane region" description="Helical" evidence="1">
    <location>
        <begin position="94"/>
        <end position="114"/>
    </location>
</feature>
<dbReference type="Pfam" id="PF12730">
    <property type="entry name" value="ABC2_membrane_4"/>
    <property type="match status" value="1"/>
</dbReference>
<dbReference type="Proteomes" id="UP000677918">
    <property type="component" value="Unassembled WGS sequence"/>
</dbReference>
<keyword evidence="3" id="KW-1185">Reference proteome</keyword>
<keyword evidence="1" id="KW-1133">Transmembrane helix</keyword>
<evidence type="ECO:0000256" key="1">
    <source>
        <dbReference type="SAM" id="Phobius"/>
    </source>
</evidence>
<feature type="transmembrane region" description="Helical" evidence="1">
    <location>
        <begin position="44"/>
        <end position="74"/>
    </location>
</feature>
<feature type="transmembrane region" description="Helical" evidence="1">
    <location>
        <begin position="121"/>
        <end position="138"/>
    </location>
</feature>